<dbReference type="Gene3D" id="3.10.20.90">
    <property type="entry name" value="Phosphatidylinositol 3-kinase Catalytic Subunit, Chain A, domain 1"/>
    <property type="match status" value="1"/>
</dbReference>
<dbReference type="SUPFAM" id="SSF54236">
    <property type="entry name" value="Ubiquitin-like"/>
    <property type="match status" value="1"/>
</dbReference>
<dbReference type="CDD" id="cd01814">
    <property type="entry name" value="Ubl_MUBs_plant"/>
    <property type="match status" value="1"/>
</dbReference>
<evidence type="ECO:0000259" key="1">
    <source>
        <dbReference type="PROSITE" id="PS50053"/>
    </source>
</evidence>
<name>A0ABC8U2C5_9AQUA</name>
<gene>
    <name evidence="2" type="ORF">ILEXP_LOCUS45735</name>
</gene>
<dbReference type="InterPro" id="IPR039540">
    <property type="entry name" value="UBL3-like_ubiquitin_dom"/>
</dbReference>
<protein>
    <recommendedName>
        <fullName evidence="1">Ubiquitin-like domain-containing protein</fullName>
    </recommendedName>
</protein>
<dbReference type="EMBL" id="CAUOFW020006724">
    <property type="protein sequence ID" value="CAK9175907.1"/>
    <property type="molecule type" value="Genomic_DNA"/>
</dbReference>
<evidence type="ECO:0000313" key="2">
    <source>
        <dbReference type="EMBL" id="CAK9175907.1"/>
    </source>
</evidence>
<evidence type="ECO:0000313" key="3">
    <source>
        <dbReference type="Proteomes" id="UP001642360"/>
    </source>
</evidence>
<dbReference type="PROSITE" id="PS50053">
    <property type="entry name" value="UBIQUITIN_2"/>
    <property type="match status" value="1"/>
</dbReference>
<proteinExistence type="predicted"/>
<dbReference type="PANTHER" id="PTHR13169">
    <property type="entry name" value="UBIQUITIN-LIKE PROTEIN 3 HCG-1 PROTEIN"/>
    <property type="match status" value="1"/>
</dbReference>
<dbReference type="Pfam" id="PF13881">
    <property type="entry name" value="Rad60-SLD_2"/>
    <property type="match status" value="1"/>
</dbReference>
<keyword evidence="3" id="KW-1185">Reference proteome</keyword>
<accession>A0ABC8U2C5</accession>
<dbReference type="InterPro" id="IPR029071">
    <property type="entry name" value="Ubiquitin-like_domsf"/>
</dbReference>
<sequence>MAEVEEHVELKFRIYDGTDIGHGTYASSTTVATIKQRLVAEWPQDKSVMPKIVSDLKLIHAGKFLENSTTLAESRVHVGDDPGGVITMHVVVQPPVANKKTGLFSSSSYIRQELGKCCSRKLTRIRMRCERTIGALVLYCRIRGILCGCSPDRLILTFLFVVGVLRNNVIAGQRGVKISFAPAEFVIPPSCWRQDFILSCDGLIKRQGCYRGSCKGRDLYKGPGIFKPSSRSYCGERSMSGSKCSTDKAFKS</sequence>
<dbReference type="AlphaFoldDB" id="A0ABC8U2C5"/>
<dbReference type="InterPro" id="IPR040015">
    <property type="entry name" value="UBL3-like"/>
</dbReference>
<reference evidence="2 3" key="1">
    <citation type="submission" date="2024-02" db="EMBL/GenBank/DDBJ databases">
        <authorList>
            <person name="Vignale AGUSTIN F."/>
            <person name="Sosa J E."/>
            <person name="Modenutti C."/>
        </authorList>
    </citation>
    <scope>NUCLEOTIDE SEQUENCE [LARGE SCALE GENOMIC DNA]</scope>
</reference>
<dbReference type="InterPro" id="IPR000626">
    <property type="entry name" value="Ubiquitin-like_dom"/>
</dbReference>
<feature type="domain" description="Ubiquitin-like" evidence="1">
    <location>
        <begin position="8"/>
        <end position="76"/>
    </location>
</feature>
<comment type="caution">
    <text evidence="2">The sequence shown here is derived from an EMBL/GenBank/DDBJ whole genome shotgun (WGS) entry which is preliminary data.</text>
</comment>
<organism evidence="2 3">
    <name type="scientific">Ilex paraguariensis</name>
    <name type="common">yerba mate</name>
    <dbReference type="NCBI Taxonomy" id="185542"/>
    <lineage>
        <taxon>Eukaryota</taxon>
        <taxon>Viridiplantae</taxon>
        <taxon>Streptophyta</taxon>
        <taxon>Embryophyta</taxon>
        <taxon>Tracheophyta</taxon>
        <taxon>Spermatophyta</taxon>
        <taxon>Magnoliopsida</taxon>
        <taxon>eudicotyledons</taxon>
        <taxon>Gunneridae</taxon>
        <taxon>Pentapetalae</taxon>
        <taxon>asterids</taxon>
        <taxon>campanulids</taxon>
        <taxon>Aquifoliales</taxon>
        <taxon>Aquifoliaceae</taxon>
        <taxon>Ilex</taxon>
    </lineage>
</organism>
<dbReference type="Proteomes" id="UP001642360">
    <property type="component" value="Unassembled WGS sequence"/>
</dbReference>
<dbReference type="PANTHER" id="PTHR13169:SF12">
    <property type="entry name" value="MEMBRANE-ANCHORED UBIQUITIN-FOLD PROTEIN"/>
    <property type="match status" value="1"/>
</dbReference>